<dbReference type="SUPFAM" id="SSF55486">
    <property type="entry name" value="Metalloproteases ('zincins'), catalytic domain"/>
    <property type="match status" value="1"/>
</dbReference>
<dbReference type="InterPro" id="IPR014782">
    <property type="entry name" value="Peptidase_M1_dom"/>
</dbReference>
<comment type="caution">
    <text evidence="14">The sequence shown here is derived from an EMBL/GenBank/DDBJ whole genome shotgun (WGS) entry which is preliminary data.</text>
</comment>
<evidence type="ECO:0000259" key="13">
    <source>
        <dbReference type="Pfam" id="PF17900"/>
    </source>
</evidence>
<dbReference type="Gene3D" id="2.60.40.1730">
    <property type="entry name" value="tricorn interacting facor f3 domain"/>
    <property type="match status" value="1"/>
</dbReference>
<dbReference type="GO" id="GO:0005615">
    <property type="term" value="C:extracellular space"/>
    <property type="evidence" value="ECO:0007669"/>
    <property type="project" value="TreeGrafter"/>
</dbReference>
<dbReference type="InterPro" id="IPR042097">
    <property type="entry name" value="Aminopeptidase_N-like_N_sf"/>
</dbReference>
<dbReference type="GO" id="GO:0006508">
    <property type="term" value="P:proteolysis"/>
    <property type="evidence" value="ECO:0007669"/>
    <property type="project" value="UniProtKB-KW"/>
</dbReference>
<dbReference type="GO" id="GO:0008270">
    <property type="term" value="F:zinc ion binding"/>
    <property type="evidence" value="ECO:0007669"/>
    <property type="project" value="InterPro"/>
</dbReference>
<feature type="domain" description="ERAP1-like C-terminal" evidence="12">
    <location>
        <begin position="584"/>
        <end position="885"/>
    </location>
</feature>
<feature type="domain" description="Peptidase M1 membrane alanine aminopeptidase" evidence="11">
    <location>
        <begin position="286"/>
        <end position="499"/>
    </location>
</feature>
<evidence type="ECO:0000256" key="2">
    <source>
        <dbReference type="ARBA" id="ARBA00004609"/>
    </source>
</evidence>
<dbReference type="SUPFAM" id="SSF63737">
    <property type="entry name" value="Leukotriene A4 hydrolase N-terminal domain"/>
    <property type="match status" value="1"/>
</dbReference>
<protein>
    <recommendedName>
        <fullName evidence="16">Aminopeptidase</fullName>
    </recommendedName>
</protein>
<dbReference type="Pfam" id="PF01433">
    <property type="entry name" value="Peptidase_M1"/>
    <property type="match status" value="1"/>
</dbReference>
<evidence type="ECO:0000256" key="8">
    <source>
        <dbReference type="ARBA" id="ARBA00022833"/>
    </source>
</evidence>
<evidence type="ECO:0000259" key="11">
    <source>
        <dbReference type="Pfam" id="PF01433"/>
    </source>
</evidence>
<dbReference type="Pfam" id="PF11838">
    <property type="entry name" value="ERAP1_C"/>
    <property type="match status" value="1"/>
</dbReference>
<keyword evidence="9" id="KW-0482">Metalloprotease</keyword>
<dbReference type="InterPro" id="IPR027268">
    <property type="entry name" value="Peptidase_M4/M1_CTD_sf"/>
</dbReference>
<dbReference type="Gene3D" id="1.25.50.20">
    <property type="match status" value="1"/>
</dbReference>
<dbReference type="PANTHER" id="PTHR11533">
    <property type="entry name" value="PROTEASE M1 ZINC METALLOPROTEASE"/>
    <property type="match status" value="1"/>
</dbReference>
<comment type="similarity">
    <text evidence="3">Belongs to the peptidase M1 family.</text>
</comment>
<dbReference type="GO" id="GO:0042277">
    <property type="term" value="F:peptide binding"/>
    <property type="evidence" value="ECO:0007669"/>
    <property type="project" value="TreeGrafter"/>
</dbReference>
<sequence length="976" mass="110978">MFKLSQIKIILNNADFRSSNIPTRHDDANHLHDSSTMWVHKAAVSLTLLTGLVSLTPLHSHAKYAKQQFSASEYRLPETVLPTSYNLSLSINPEEDKYNGSVTITFDVVDTNASLTEINFHADSDFVDIMLTQVNDVICPTYKEKVGNIVEIACPEGVNGSANTLYVEFLAKFSKDGYGMVKRTYIDQGKQQIFIESNFMPIYARKAFPCMDEPALTANFFPTSNERETNEAIKDEKGLTTSKFEETPKISTYLTHTLSDSDWDFKVFTRADVANFTRVVAAYSGKFLEELSDYNGIAYQDLGVTESYHVAVPDYYSEATGDFGLFTYREADILDEMGNTTSRADQDIFTTLVYKLSHEWYGGEVSTKWWSDVWANEAVATYLKYIIPDKADIGFDLYNQFVVEVVQKVLRHDAFPFVLPLSSNEDDVVLTDDIKNKLDYSSYEKGASILHMFRYILKGEDKLRDALRNHLKQRRDSDTDGDDLLRDLATSSDEDYSHFQNWATSAGYPLVTAFISNTSDETDIVTLSQKRFVYPTEDAVEDTTQWFVPITSCVSGKESCDVSVESYFEPSSDSMFFFGKGRRIVFNTQGRLLYRMNYDDALWGRIISGLKDENQRNDIHVLNRAQLIDDIFNVARIGDVSYALAFELVDYIFEEDEYYPWYSAFNAFSYLLGKIVDEAVENNLKEYILDRMGTITEFPNKTGDSHIDILHFVMKYEWACKLGNPVCILEATKKFKAFKESRDSLVNYNLRGVILCTGLKESENAPEDFDFLWNVYTTTSSVQEQKDVLKALGCVQNKTLLEEYLSKIITDNSGLKRDDASMVFQSVVSSSSDLLAAYRFLSENLEEIASLYMGIDLLTEMIYGFAEKLYSNLDVPLLERMLSNELFDDYDDVRTKAMIIVSVNNYWVNNYRSQITDLFSGPTSSSTSVGTTEAISTTTEFSTTTSYGSQTTLSVFVLLVCLSNFFVQKIYWKPIV</sequence>
<reference evidence="14" key="1">
    <citation type="journal article" date="2023" name="Insect Mol. Biol.">
        <title>Genome sequencing provides insights into the evolution of gene families encoding plant cell wall-degrading enzymes in longhorned beetles.</title>
        <authorList>
            <person name="Shin N.R."/>
            <person name="Okamura Y."/>
            <person name="Kirsch R."/>
            <person name="Pauchet Y."/>
        </authorList>
    </citation>
    <scope>NUCLEOTIDE SEQUENCE</scope>
    <source>
        <strain evidence="14">AMC_N1</strain>
    </source>
</reference>
<dbReference type="PRINTS" id="PR00756">
    <property type="entry name" value="ALADIPTASE"/>
</dbReference>
<gene>
    <name evidence="14" type="ORF">NQ318_013858</name>
</gene>
<comment type="cofactor">
    <cofactor evidence="1">
        <name>Zn(2+)</name>
        <dbReference type="ChEBI" id="CHEBI:29105"/>
    </cofactor>
</comment>
<dbReference type="InterPro" id="IPR001930">
    <property type="entry name" value="Peptidase_M1"/>
</dbReference>
<keyword evidence="15" id="KW-1185">Reference proteome</keyword>
<keyword evidence="4" id="KW-0336">GPI-anchor</keyword>
<dbReference type="GO" id="GO:0070006">
    <property type="term" value="F:metalloaminopeptidase activity"/>
    <property type="evidence" value="ECO:0007669"/>
    <property type="project" value="TreeGrafter"/>
</dbReference>
<keyword evidence="5" id="KW-0645">Protease</keyword>
<dbReference type="GO" id="GO:0098552">
    <property type="term" value="C:side of membrane"/>
    <property type="evidence" value="ECO:0007669"/>
    <property type="project" value="UniProtKB-KW"/>
</dbReference>
<accession>A0AAV8Z8K1</accession>
<evidence type="ECO:0000259" key="12">
    <source>
        <dbReference type="Pfam" id="PF11838"/>
    </source>
</evidence>
<evidence type="ECO:0000256" key="10">
    <source>
        <dbReference type="ARBA" id="ARBA00023288"/>
    </source>
</evidence>
<dbReference type="GO" id="GO:0043171">
    <property type="term" value="P:peptide catabolic process"/>
    <property type="evidence" value="ECO:0007669"/>
    <property type="project" value="TreeGrafter"/>
</dbReference>
<comment type="subcellular location">
    <subcellularLocation>
        <location evidence="2">Cell membrane</location>
        <topology evidence="2">Lipid-anchor</topology>
        <topology evidence="2">GPI-anchor</topology>
    </subcellularLocation>
</comment>
<evidence type="ECO:0000256" key="9">
    <source>
        <dbReference type="ARBA" id="ARBA00023049"/>
    </source>
</evidence>
<keyword evidence="8" id="KW-0862">Zinc</keyword>
<dbReference type="InterPro" id="IPR050344">
    <property type="entry name" value="Peptidase_M1_aminopeptidases"/>
</dbReference>
<evidence type="ECO:0000256" key="3">
    <source>
        <dbReference type="ARBA" id="ARBA00010136"/>
    </source>
</evidence>
<feature type="domain" description="Aminopeptidase N-like N-terminal" evidence="13">
    <location>
        <begin position="82"/>
        <end position="254"/>
    </location>
</feature>
<dbReference type="InterPro" id="IPR045357">
    <property type="entry name" value="Aminopeptidase_N-like_N"/>
</dbReference>
<keyword evidence="10" id="KW-0449">Lipoprotein</keyword>
<organism evidence="14 15">
    <name type="scientific">Aromia moschata</name>
    <dbReference type="NCBI Taxonomy" id="1265417"/>
    <lineage>
        <taxon>Eukaryota</taxon>
        <taxon>Metazoa</taxon>
        <taxon>Ecdysozoa</taxon>
        <taxon>Arthropoda</taxon>
        <taxon>Hexapoda</taxon>
        <taxon>Insecta</taxon>
        <taxon>Pterygota</taxon>
        <taxon>Neoptera</taxon>
        <taxon>Endopterygota</taxon>
        <taxon>Coleoptera</taxon>
        <taxon>Polyphaga</taxon>
        <taxon>Cucujiformia</taxon>
        <taxon>Chrysomeloidea</taxon>
        <taxon>Cerambycidae</taxon>
        <taxon>Cerambycinae</taxon>
        <taxon>Callichromatini</taxon>
        <taxon>Aromia</taxon>
    </lineage>
</organism>
<dbReference type="Pfam" id="PF17900">
    <property type="entry name" value="Peptidase_M1_N"/>
    <property type="match status" value="1"/>
</dbReference>
<dbReference type="GO" id="GO:0005886">
    <property type="term" value="C:plasma membrane"/>
    <property type="evidence" value="ECO:0007669"/>
    <property type="project" value="UniProtKB-SubCell"/>
</dbReference>
<keyword evidence="7" id="KW-0378">Hydrolase</keyword>
<keyword evidence="4" id="KW-0325">Glycoprotein</keyword>
<dbReference type="EMBL" id="JAPWTK010000008">
    <property type="protein sequence ID" value="KAJ8960569.1"/>
    <property type="molecule type" value="Genomic_DNA"/>
</dbReference>
<evidence type="ECO:0000256" key="5">
    <source>
        <dbReference type="ARBA" id="ARBA00022670"/>
    </source>
</evidence>
<evidence type="ECO:0008006" key="16">
    <source>
        <dbReference type="Google" id="ProtNLM"/>
    </source>
</evidence>
<dbReference type="InterPro" id="IPR024571">
    <property type="entry name" value="ERAP1-like_C_dom"/>
</dbReference>
<evidence type="ECO:0000256" key="7">
    <source>
        <dbReference type="ARBA" id="ARBA00022801"/>
    </source>
</evidence>
<evidence type="ECO:0000313" key="14">
    <source>
        <dbReference type="EMBL" id="KAJ8960569.1"/>
    </source>
</evidence>
<dbReference type="Proteomes" id="UP001162162">
    <property type="component" value="Unassembled WGS sequence"/>
</dbReference>
<dbReference type="Gene3D" id="2.60.40.1910">
    <property type="match status" value="1"/>
</dbReference>
<proteinExistence type="inferred from homology"/>
<evidence type="ECO:0000256" key="1">
    <source>
        <dbReference type="ARBA" id="ARBA00001947"/>
    </source>
</evidence>
<dbReference type="GO" id="GO:0005737">
    <property type="term" value="C:cytoplasm"/>
    <property type="evidence" value="ECO:0007669"/>
    <property type="project" value="TreeGrafter"/>
</dbReference>
<dbReference type="Gene3D" id="1.10.390.10">
    <property type="entry name" value="Neutral Protease Domain 2"/>
    <property type="match status" value="1"/>
</dbReference>
<dbReference type="PANTHER" id="PTHR11533:SF301">
    <property type="entry name" value="AMINOPEPTIDASE"/>
    <property type="match status" value="1"/>
</dbReference>
<dbReference type="AlphaFoldDB" id="A0AAV8Z8K1"/>
<name>A0AAV8Z8K1_9CUCU</name>
<keyword evidence="4" id="KW-0472">Membrane</keyword>
<evidence type="ECO:0000313" key="15">
    <source>
        <dbReference type="Proteomes" id="UP001162162"/>
    </source>
</evidence>
<keyword evidence="6" id="KW-0479">Metal-binding</keyword>
<evidence type="ECO:0000256" key="4">
    <source>
        <dbReference type="ARBA" id="ARBA00022622"/>
    </source>
</evidence>
<evidence type="ECO:0000256" key="6">
    <source>
        <dbReference type="ARBA" id="ARBA00022723"/>
    </source>
</evidence>